<evidence type="ECO:0000313" key="3">
    <source>
        <dbReference type="Proteomes" id="UP001497497"/>
    </source>
</evidence>
<evidence type="ECO:0000256" key="1">
    <source>
        <dbReference type="SAM" id="MobiDB-lite"/>
    </source>
</evidence>
<evidence type="ECO:0000313" key="2">
    <source>
        <dbReference type="EMBL" id="CAL1529963.1"/>
    </source>
</evidence>
<gene>
    <name evidence="2" type="ORF">GSLYS_00004096001</name>
</gene>
<organism evidence="2 3">
    <name type="scientific">Lymnaea stagnalis</name>
    <name type="common">Great pond snail</name>
    <name type="synonym">Helix stagnalis</name>
    <dbReference type="NCBI Taxonomy" id="6523"/>
    <lineage>
        <taxon>Eukaryota</taxon>
        <taxon>Metazoa</taxon>
        <taxon>Spiralia</taxon>
        <taxon>Lophotrochozoa</taxon>
        <taxon>Mollusca</taxon>
        <taxon>Gastropoda</taxon>
        <taxon>Heterobranchia</taxon>
        <taxon>Euthyneura</taxon>
        <taxon>Panpulmonata</taxon>
        <taxon>Hygrophila</taxon>
        <taxon>Lymnaeoidea</taxon>
        <taxon>Lymnaeidae</taxon>
        <taxon>Lymnaea</taxon>
    </lineage>
</organism>
<feature type="region of interest" description="Disordered" evidence="1">
    <location>
        <begin position="178"/>
        <end position="209"/>
    </location>
</feature>
<feature type="region of interest" description="Disordered" evidence="1">
    <location>
        <begin position="438"/>
        <end position="468"/>
    </location>
</feature>
<comment type="caution">
    <text evidence="2">The sequence shown here is derived from an EMBL/GenBank/DDBJ whole genome shotgun (WGS) entry which is preliminary data.</text>
</comment>
<keyword evidence="3" id="KW-1185">Reference proteome</keyword>
<sequence>MAQFQSYSDQNMLKIPVDRIPAQVMQGLKDAIHTFSNSIPDHPSGASPKSTKTLSPTTSSYQTLFSQVQRTPFSQPTCVAQTNDLKYTTTWSSYQNAQGFRQAAGPPGHAMLHKACFDEVDGATKDSVVHAVQVKKPSVKVIDAYDDSDIVRIFDTNQDKQQTLSRSDSEIIRIFESGPSGEKRLADDSDIPRICQTDSSPEKRRNTDPNVVHVHPRFSLSDQELGNDPEHLRSTHAGPKPCASPMMEVTKMSSSTGQISSLQQDNPIIMRQMYDESFSYSDTQSPITKSRSSPSFYADKIIPVNCSTNKSPNQILYKQSLYGSHESNSTTMAPQTGRPRLSHTMPLTSLGSSEPLTPPQTPLDEELDDDEVFSNEDVVTRRDAYHNPLEITPRRDVSTLRHNSDRSVELLCPSPFSPCQKLAEINFGDRQNTKKRLSFDEDKQQPHQQHHRSMMPQPKFPAPTGQSSYNCTSGPFQSNLSRPPDVNHHCSPYKCRATNQQVSYHKRVSSCPSASSTSTAGDSQHNYLINNQSHQVTQAQPNSCRSPVSEVMKMLELVSSNHSPSSSSVLQRSRIHSDGDNISDCTGQAQWRPRGQTFSNGKRRRMNSSVGCEGDEEIPCDQVMLTPSREPSDDSCEDCHCAIIEKCVLQMAENAYKRIKKLDATPEDFERFRKELATTNDLLRQSLVNISSIRNICHHRSRSSSSSSSSSLPTTRPS</sequence>
<feature type="compositionally biased region" description="Polar residues" evidence="1">
    <location>
        <begin position="325"/>
        <end position="334"/>
    </location>
</feature>
<feature type="compositionally biased region" description="Basic and acidic residues" evidence="1">
    <location>
        <begin position="181"/>
        <end position="191"/>
    </location>
</feature>
<feature type="region of interest" description="Disordered" evidence="1">
    <location>
        <begin position="325"/>
        <end position="366"/>
    </location>
</feature>
<proteinExistence type="predicted"/>
<feature type="region of interest" description="Disordered" evidence="1">
    <location>
        <begin position="699"/>
        <end position="718"/>
    </location>
</feature>
<feature type="compositionally biased region" description="Low complexity" evidence="1">
    <location>
        <begin position="47"/>
        <end position="56"/>
    </location>
</feature>
<dbReference type="AlphaFoldDB" id="A0AAV2HD42"/>
<feature type="compositionally biased region" description="Polar residues" evidence="1">
    <location>
        <begin position="345"/>
        <end position="355"/>
    </location>
</feature>
<protein>
    <submittedName>
        <fullName evidence="2">Uncharacterized protein</fullName>
    </submittedName>
</protein>
<name>A0AAV2HD42_LYMST</name>
<feature type="region of interest" description="Disordered" evidence="1">
    <location>
        <begin position="35"/>
        <end position="56"/>
    </location>
</feature>
<dbReference type="Proteomes" id="UP001497497">
    <property type="component" value="Unassembled WGS sequence"/>
</dbReference>
<dbReference type="EMBL" id="CAXITT010000059">
    <property type="protein sequence ID" value="CAL1529963.1"/>
    <property type="molecule type" value="Genomic_DNA"/>
</dbReference>
<reference evidence="2 3" key="1">
    <citation type="submission" date="2024-04" db="EMBL/GenBank/DDBJ databases">
        <authorList>
            <consortium name="Genoscope - CEA"/>
            <person name="William W."/>
        </authorList>
    </citation>
    <scope>NUCLEOTIDE SEQUENCE [LARGE SCALE GENOMIC DNA]</scope>
</reference>
<accession>A0AAV2HD42</accession>